<evidence type="ECO:0000313" key="3">
    <source>
        <dbReference type="Proteomes" id="UP000242656"/>
    </source>
</evidence>
<gene>
    <name evidence="2" type="ORF">COI93_22185</name>
</gene>
<keyword evidence="1" id="KW-1133">Transmembrane helix</keyword>
<reference evidence="2 3" key="1">
    <citation type="submission" date="2017-09" db="EMBL/GenBank/DDBJ databases">
        <title>Large-scale bioinformatics analysis of Bacillus genomes uncovers conserved roles of natural products in bacterial physiology.</title>
        <authorList>
            <consortium name="Agbiome Team Llc"/>
            <person name="Bleich R.M."/>
            <person name="Grubbs K.J."/>
            <person name="Santa Maria K.C."/>
            <person name="Allen S.E."/>
            <person name="Farag S."/>
            <person name="Shank E.A."/>
            <person name="Bowers A."/>
        </authorList>
    </citation>
    <scope>NUCLEOTIDE SEQUENCE [LARGE SCALE GENOMIC DNA]</scope>
    <source>
        <strain evidence="2 3">AFS083043</strain>
    </source>
</reference>
<evidence type="ECO:0000313" key="2">
    <source>
        <dbReference type="EMBL" id="PFK30547.1"/>
    </source>
</evidence>
<name>A0A2B0LEY5_BACCE</name>
<dbReference type="EMBL" id="NUWN01000106">
    <property type="protein sequence ID" value="PFK30547.1"/>
    <property type="molecule type" value="Genomic_DNA"/>
</dbReference>
<evidence type="ECO:0000256" key="1">
    <source>
        <dbReference type="SAM" id="Phobius"/>
    </source>
</evidence>
<organism evidence="2 3">
    <name type="scientific">Bacillus cereus</name>
    <dbReference type="NCBI Taxonomy" id="1396"/>
    <lineage>
        <taxon>Bacteria</taxon>
        <taxon>Bacillati</taxon>
        <taxon>Bacillota</taxon>
        <taxon>Bacilli</taxon>
        <taxon>Bacillales</taxon>
        <taxon>Bacillaceae</taxon>
        <taxon>Bacillus</taxon>
        <taxon>Bacillus cereus group</taxon>
    </lineage>
</organism>
<keyword evidence="1" id="KW-0472">Membrane</keyword>
<comment type="caution">
    <text evidence="2">The sequence shown here is derived from an EMBL/GenBank/DDBJ whole genome shotgun (WGS) entry which is preliminary data.</text>
</comment>
<keyword evidence="1" id="KW-0812">Transmembrane</keyword>
<feature type="transmembrane region" description="Helical" evidence="1">
    <location>
        <begin position="45"/>
        <end position="61"/>
    </location>
</feature>
<dbReference type="Proteomes" id="UP000242656">
    <property type="component" value="Unassembled WGS sequence"/>
</dbReference>
<sequence length="67" mass="7816">MVWRTHDRKARKIVRYAAGFAILLVLVSFIYQWNNGLVIDTTERVSFGLILTTFLCSFLPIKKQINE</sequence>
<dbReference type="RefSeq" id="WP_098492571.1">
    <property type="nucleotide sequence ID" value="NZ_NUWN01000106.1"/>
</dbReference>
<accession>A0A2B0LEY5</accession>
<feature type="transmembrane region" description="Helical" evidence="1">
    <location>
        <begin position="13"/>
        <end position="33"/>
    </location>
</feature>
<proteinExistence type="predicted"/>
<protein>
    <submittedName>
        <fullName evidence="2">Uncharacterized protein</fullName>
    </submittedName>
</protein>
<dbReference type="AlphaFoldDB" id="A0A2B0LEY5"/>